<dbReference type="AlphaFoldDB" id="A0A6J6WR15"/>
<name>A0A6J6WR15_9ZZZZ</name>
<dbReference type="Gene3D" id="3.30.70.1030">
    <property type="entry name" value="Apc35880, domain 1"/>
    <property type="match status" value="2"/>
</dbReference>
<protein>
    <submittedName>
        <fullName evidence="4">Unannotated protein</fullName>
    </submittedName>
</protein>
<dbReference type="PANTHER" id="PTHR36843">
    <property type="entry name" value="HEME-DEPENDENT PEROXIDASE YWFI-RELATED"/>
    <property type="match status" value="1"/>
</dbReference>
<gene>
    <name evidence="4" type="ORF">UFOPK2958_00816</name>
</gene>
<keyword evidence="1" id="KW-0349">Heme</keyword>
<keyword evidence="3" id="KW-0408">Iron</keyword>
<dbReference type="GO" id="GO:0020037">
    <property type="term" value="F:heme binding"/>
    <property type="evidence" value="ECO:0007669"/>
    <property type="project" value="InterPro"/>
</dbReference>
<dbReference type="GO" id="GO:0046872">
    <property type="term" value="F:metal ion binding"/>
    <property type="evidence" value="ECO:0007669"/>
    <property type="project" value="UniProtKB-KW"/>
</dbReference>
<accession>A0A6J6WR15</accession>
<dbReference type="SUPFAM" id="SSF54909">
    <property type="entry name" value="Dimeric alpha+beta barrel"/>
    <property type="match status" value="1"/>
</dbReference>
<dbReference type="Pfam" id="PF06778">
    <property type="entry name" value="Chlor_dismutase"/>
    <property type="match status" value="1"/>
</dbReference>
<dbReference type="InterPro" id="IPR011008">
    <property type="entry name" value="Dimeric_a/b-barrel"/>
</dbReference>
<dbReference type="InterPro" id="IPR010644">
    <property type="entry name" value="ChdC/CLD"/>
</dbReference>
<sequence>MTTPAALSPSKGLNVIHLFCHPTDVVDVVAVHDAVTYAHSKGLQVVTAAIMGAKADVCFMVLGENLWDLRTFQSKIQGAGLFVSESYVSVTEVSEYSQGMPEEMLNARLYPVLPPEGMTAFCFYPMSKRRGDDNNWYSLPYDERDQLMREHGKSGRTFKGRIVQVVTGSTGLDDWEWGVTLFGVHVDDLKDCVYTMRFDEASTLYGEFGQFYTGLVGTVDEVFAAAIA</sequence>
<proteinExistence type="predicted"/>
<reference evidence="4" key="1">
    <citation type="submission" date="2020-05" db="EMBL/GenBank/DDBJ databases">
        <authorList>
            <person name="Chiriac C."/>
            <person name="Salcher M."/>
            <person name="Ghai R."/>
            <person name="Kavagutti S V."/>
        </authorList>
    </citation>
    <scope>NUCLEOTIDE SEQUENCE</scope>
</reference>
<evidence type="ECO:0000256" key="1">
    <source>
        <dbReference type="ARBA" id="ARBA00022617"/>
    </source>
</evidence>
<dbReference type="PANTHER" id="PTHR36843:SF1">
    <property type="entry name" value="COPROHEME DECARBOXYLASE"/>
    <property type="match status" value="1"/>
</dbReference>
<dbReference type="GO" id="GO:0016491">
    <property type="term" value="F:oxidoreductase activity"/>
    <property type="evidence" value="ECO:0007669"/>
    <property type="project" value="InterPro"/>
</dbReference>
<evidence type="ECO:0000256" key="2">
    <source>
        <dbReference type="ARBA" id="ARBA00022723"/>
    </source>
</evidence>
<evidence type="ECO:0000313" key="4">
    <source>
        <dbReference type="EMBL" id="CAB4785644.1"/>
    </source>
</evidence>
<dbReference type="EMBL" id="CAFAAB010000083">
    <property type="protein sequence ID" value="CAB4785644.1"/>
    <property type="molecule type" value="Genomic_DNA"/>
</dbReference>
<keyword evidence="2" id="KW-0479">Metal-binding</keyword>
<organism evidence="4">
    <name type="scientific">freshwater metagenome</name>
    <dbReference type="NCBI Taxonomy" id="449393"/>
    <lineage>
        <taxon>unclassified sequences</taxon>
        <taxon>metagenomes</taxon>
        <taxon>ecological metagenomes</taxon>
    </lineage>
</organism>
<evidence type="ECO:0000256" key="3">
    <source>
        <dbReference type="ARBA" id="ARBA00023004"/>
    </source>
</evidence>